<reference evidence="7" key="1">
    <citation type="submission" date="2019-08" db="EMBL/GenBank/DDBJ databases">
        <authorList>
            <person name="Kucharzyk K."/>
            <person name="Murdoch R.W."/>
            <person name="Higgins S."/>
            <person name="Loffler F."/>
        </authorList>
    </citation>
    <scope>NUCLEOTIDE SEQUENCE</scope>
</reference>
<dbReference type="PANTHER" id="PTHR42734:SF5">
    <property type="entry name" value="IRON TRANSPORT SYSTEM ATP-BINDING PROTEIN HI_0361-RELATED"/>
    <property type="match status" value="1"/>
</dbReference>
<dbReference type="InterPro" id="IPR003593">
    <property type="entry name" value="AAA+_ATPase"/>
</dbReference>
<keyword evidence="2" id="KW-0813">Transport</keyword>
<dbReference type="CDD" id="cd03235">
    <property type="entry name" value="ABC_Metallic_Cations"/>
    <property type="match status" value="1"/>
</dbReference>
<dbReference type="SUPFAM" id="SSF52540">
    <property type="entry name" value="P-loop containing nucleoside triphosphate hydrolases"/>
    <property type="match status" value="1"/>
</dbReference>
<gene>
    <name evidence="7" type="primary">fepC_6</name>
    <name evidence="7" type="ORF">SDC9_97967</name>
</gene>
<dbReference type="InterPro" id="IPR050153">
    <property type="entry name" value="Metal_Ion_Import_ABC"/>
</dbReference>
<dbReference type="GO" id="GO:0016887">
    <property type="term" value="F:ATP hydrolysis activity"/>
    <property type="evidence" value="ECO:0007669"/>
    <property type="project" value="InterPro"/>
</dbReference>
<evidence type="ECO:0000256" key="5">
    <source>
        <dbReference type="SAM" id="MobiDB-lite"/>
    </source>
</evidence>
<evidence type="ECO:0000259" key="6">
    <source>
        <dbReference type="PROSITE" id="PS50893"/>
    </source>
</evidence>
<comment type="caution">
    <text evidence="7">The sequence shown here is derived from an EMBL/GenBank/DDBJ whole genome shotgun (WGS) entry which is preliminary data.</text>
</comment>
<dbReference type="Gene3D" id="3.40.50.300">
    <property type="entry name" value="P-loop containing nucleotide triphosphate hydrolases"/>
    <property type="match status" value="1"/>
</dbReference>
<protein>
    <submittedName>
        <fullName evidence="7">Ferric enterobactin transport ATP-binding protein FepC</fullName>
    </submittedName>
</protein>
<evidence type="ECO:0000313" key="7">
    <source>
        <dbReference type="EMBL" id="MPM51219.1"/>
    </source>
</evidence>
<dbReference type="PANTHER" id="PTHR42734">
    <property type="entry name" value="METAL TRANSPORT SYSTEM ATP-BINDING PROTEIN TM_0124-RELATED"/>
    <property type="match status" value="1"/>
</dbReference>
<keyword evidence="3" id="KW-0547">Nucleotide-binding</keyword>
<comment type="similarity">
    <text evidence="1">Belongs to the ABC transporter superfamily.</text>
</comment>
<feature type="compositionally biased region" description="Basic and acidic residues" evidence="5">
    <location>
        <begin position="240"/>
        <end position="251"/>
    </location>
</feature>
<dbReference type="InterPro" id="IPR017871">
    <property type="entry name" value="ABC_transporter-like_CS"/>
</dbReference>
<dbReference type="EMBL" id="VSSQ01013313">
    <property type="protein sequence ID" value="MPM51219.1"/>
    <property type="molecule type" value="Genomic_DNA"/>
</dbReference>
<feature type="domain" description="ABC transporter" evidence="6">
    <location>
        <begin position="15"/>
        <end position="249"/>
    </location>
</feature>
<dbReference type="SMART" id="SM00382">
    <property type="entry name" value="AAA"/>
    <property type="match status" value="1"/>
</dbReference>
<evidence type="ECO:0000256" key="1">
    <source>
        <dbReference type="ARBA" id="ARBA00005417"/>
    </source>
</evidence>
<dbReference type="PROSITE" id="PS50893">
    <property type="entry name" value="ABC_TRANSPORTER_2"/>
    <property type="match status" value="1"/>
</dbReference>
<dbReference type="InterPro" id="IPR003439">
    <property type="entry name" value="ABC_transporter-like_ATP-bd"/>
</dbReference>
<evidence type="ECO:0000256" key="4">
    <source>
        <dbReference type="ARBA" id="ARBA00022840"/>
    </source>
</evidence>
<proteinExistence type="inferred from homology"/>
<feature type="region of interest" description="Disordered" evidence="5">
    <location>
        <begin position="240"/>
        <end position="270"/>
    </location>
</feature>
<name>A0A645ADG9_9ZZZZ</name>
<dbReference type="GO" id="GO:0005524">
    <property type="term" value="F:ATP binding"/>
    <property type="evidence" value="ECO:0007669"/>
    <property type="project" value="UniProtKB-KW"/>
</dbReference>
<sequence>MPGSPTPPGTDAAVVSLRDVSVTLGGLPIVRGVSADIGPGEFVALLGANGSGKTTLLRAVLRLVPHQRGRIELFGVPQHEFHDWRRIGYVPQHVDPGLLTATVREIVAAGRLPLRRPFMPPRRADREAVDRAIREVGLTAKAGTQLAHLSGGQRRRALIARALATDPELLVMDEPLAGVDVATQQSLADLLRTLTADRRLTVLVVLHEHGPFADLVRRSLLLQDGRLVFDGVGFDPDLPHEHHLPPEHVSSHNDWVPAYPSFPEPEQEDA</sequence>
<evidence type="ECO:0000256" key="2">
    <source>
        <dbReference type="ARBA" id="ARBA00022448"/>
    </source>
</evidence>
<keyword evidence="4 7" id="KW-0067">ATP-binding</keyword>
<dbReference type="AlphaFoldDB" id="A0A645ADG9"/>
<dbReference type="Pfam" id="PF00005">
    <property type="entry name" value="ABC_tran"/>
    <property type="match status" value="1"/>
</dbReference>
<dbReference type="InterPro" id="IPR027417">
    <property type="entry name" value="P-loop_NTPase"/>
</dbReference>
<organism evidence="7">
    <name type="scientific">bioreactor metagenome</name>
    <dbReference type="NCBI Taxonomy" id="1076179"/>
    <lineage>
        <taxon>unclassified sequences</taxon>
        <taxon>metagenomes</taxon>
        <taxon>ecological metagenomes</taxon>
    </lineage>
</organism>
<evidence type="ECO:0000256" key="3">
    <source>
        <dbReference type="ARBA" id="ARBA00022741"/>
    </source>
</evidence>
<dbReference type="PROSITE" id="PS00211">
    <property type="entry name" value="ABC_TRANSPORTER_1"/>
    <property type="match status" value="1"/>
</dbReference>
<accession>A0A645ADG9</accession>